<accession>A0A8J2W6X0</accession>
<evidence type="ECO:0000256" key="1">
    <source>
        <dbReference type="SAM" id="MobiDB-lite"/>
    </source>
</evidence>
<evidence type="ECO:0000313" key="3">
    <source>
        <dbReference type="Proteomes" id="UP000789524"/>
    </source>
</evidence>
<comment type="caution">
    <text evidence="2">The sequence shown here is derived from an EMBL/GenBank/DDBJ whole genome shotgun (WGS) entry which is preliminary data.</text>
</comment>
<reference evidence="2" key="1">
    <citation type="submission" date="2021-09" db="EMBL/GenBank/DDBJ databases">
        <authorList>
            <person name="Martin H S."/>
        </authorList>
    </citation>
    <scope>NUCLEOTIDE SEQUENCE</scope>
</reference>
<dbReference type="AlphaFoldDB" id="A0A8J2W6X0"/>
<sequence>MHFLPRDALGTSTETQSTIGGTGPGSARRTGRSSRRTATNTPPPSSLPVAIEIRGYCLRARVEISLIECDGVFAFWRDKLARAELVSWATDELPFPPILSNCSSIQHCRPYYSCNKDFSPLYA</sequence>
<keyword evidence="3" id="KW-1185">Reference proteome</keyword>
<proteinExistence type="predicted"/>
<gene>
    <name evidence="2" type="ORF">DCHRY22_LOCUS14800</name>
</gene>
<organism evidence="2 3">
    <name type="scientific">Danaus chrysippus</name>
    <name type="common">African queen</name>
    <dbReference type="NCBI Taxonomy" id="151541"/>
    <lineage>
        <taxon>Eukaryota</taxon>
        <taxon>Metazoa</taxon>
        <taxon>Ecdysozoa</taxon>
        <taxon>Arthropoda</taxon>
        <taxon>Hexapoda</taxon>
        <taxon>Insecta</taxon>
        <taxon>Pterygota</taxon>
        <taxon>Neoptera</taxon>
        <taxon>Endopterygota</taxon>
        <taxon>Lepidoptera</taxon>
        <taxon>Glossata</taxon>
        <taxon>Ditrysia</taxon>
        <taxon>Papilionoidea</taxon>
        <taxon>Nymphalidae</taxon>
        <taxon>Danainae</taxon>
        <taxon>Danaini</taxon>
        <taxon>Danaina</taxon>
        <taxon>Danaus</taxon>
        <taxon>Anosia</taxon>
    </lineage>
</organism>
<feature type="region of interest" description="Disordered" evidence="1">
    <location>
        <begin position="1"/>
        <end position="47"/>
    </location>
</feature>
<dbReference type="EMBL" id="CAKASE010000081">
    <property type="protein sequence ID" value="CAG9583408.1"/>
    <property type="molecule type" value="Genomic_DNA"/>
</dbReference>
<dbReference type="Proteomes" id="UP000789524">
    <property type="component" value="Unassembled WGS sequence"/>
</dbReference>
<feature type="compositionally biased region" description="Polar residues" evidence="1">
    <location>
        <begin position="10"/>
        <end position="19"/>
    </location>
</feature>
<evidence type="ECO:0000313" key="2">
    <source>
        <dbReference type="EMBL" id="CAG9583408.1"/>
    </source>
</evidence>
<name>A0A8J2W6X0_9NEOP</name>
<protein>
    <submittedName>
        <fullName evidence="2">(African queen) hypothetical protein</fullName>
    </submittedName>
</protein>